<evidence type="ECO:0000256" key="3">
    <source>
        <dbReference type="ARBA" id="ARBA00012744"/>
    </source>
</evidence>
<proteinExistence type="inferred from homology"/>
<dbReference type="EMBL" id="JAVAMP010000008">
    <property type="protein sequence ID" value="MDP5275546.1"/>
    <property type="molecule type" value="Genomic_DNA"/>
</dbReference>
<dbReference type="InterPro" id="IPR051915">
    <property type="entry name" value="Cellulose_Degrad_GH3"/>
</dbReference>
<dbReference type="EC" id="3.2.1.21" evidence="3"/>
<dbReference type="Pfam" id="PF01915">
    <property type="entry name" value="Glyco_hydro_3_C"/>
    <property type="match status" value="1"/>
</dbReference>
<feature type="domain" description="Glycoside hydrolase family 3 N-terminal" evidence="8">
    <location>
        <begin position="65"/>
        <end position="377"/>
    </location>
</feature>
<keyword evidence="11" id="KW-1185">Reference proteome</keyword>
<dbReference type="InterPro" id="IPR002772">
    <property type="entry name" value="Glyco_hydro_3_C"/>
</dbReference>
<evidence type="ECO:0000256" key="5">
    <source>
        <dbReference type="ARBA" id="ARBA00022801"/>
    </source>
</evidence>
<dbReference type="Gene3D" id="3.20.20.300">
    <property type="entry name" value="Glycoside hydrolase, family 3, N-terminal domain"/>
    <property type="match status" value="1"/>
</dbReference>
<organism evidence="10 11">
    <name type="scientific">Chengkuizengella axinellae</name>
    <dbReference type="NCBI Taxonomy" id="3064388"/>
    <lineage>
        <taxon>Bacteria</taxon>
        <taxon>Bacillati</taxon>
        <taxon>Bacillota</taxon>
        <taxon>Bacilli</taxon>
        <taxon>Bacillales</taxon>
        <taxon>Paenibacillaceae</taxon>
        <taxon>Chengkuizengella</taxon>
    </lineage>
</organism>
<protein>
    <recommendedName>
        <fullName evidence="3">beta-glucosidase</fullName>
        <ecNumber evidence="3">3.2.1.21</ecNumber>
    </recommendedName>
</protein>
<evidence type="ECO:0000259" key="9">
    <source>
        <dbReference type="Pfam" id="PF01915"/>
    </source>
</evidence>
<evidence type="ECO:0000256" key="1">
    <source>
        <dbReference type="ARBA" id="ARBA00000448"/>
    </source>
</evidence>
<dbReference type="InterPro" id="IPR019800">
    <property type="entry name" value="Glyco_hydro_3_AS"/>
</dbReference>
<sequence length="620" mass="67167">MKIYMHKSLSRKRLFIILLSIVTILSLLIPTLGNPSVVNGEVLVYQDPTAAIPDRVSDLVSRMSLNEKIGQMTQVDRRYLNSDQDIATYYLGSLLSGGGSAPTPNTPEAWADMYDQYQSIALSSNLGIPLIYGIDAVHGHNNVYGATIFPHNIGLGATRNPALLKQIGEATAKEVAGTGIDWTFAPALSVARNERWGRTYESFGEDPEIASSYATIIEGLQGTNLNDPATILATAKHWVGDGGTTGGDDQGDTQISEQELRDIHIAPYLNAINSGVGSIMISYSSWNGEKLHGHDYLINDVLKGELGFDGFIVSDWAAIDQLPGDYASDVRDSINAGIDMIMVPDNYVNFINTLRTEVNEGRIAMTRIDDAVERILTKKFELGLFESPYTDRTYTATVGSQAHRDIARDAVRQSLVLLKNEGNILPLSKNLNKVFVAGKNADNIGYQSGGWSISWQGSGGDITPGTTILEGIQNAVSPSTTVTYNERGIGIKSDYDVAIVVIGEKPYAEGNGDKPGNFGLERTDLAVLDKMKRAGVPIVVILVSGRPLIVTDQLADWNAFVEAWLPGTEGGGVADVLFGDYNFTGTLPMSWPRTGDQIPINIGDSQYDPLFPYGYGLTFP</sequence>
<dbReference type="InterPro" id="IPR036881">
    <property type="entry name" value="Glyco_hydro_3_C_sf"/>
</dbReference>
<accession>A0ABT9J1Q4</accession>
<evidence type="ECO:0000256" key="2">
    <source>
        <dbReference type="ARBA" id="ARBA00005336"/>
    </source>
</evidence>
<name>A0ABT9J1Q4_9BACL</name>
<evidence type="ECO:0000313" key="11">
    <source>
        <dbReference type="Proteomes" id="UP001231941"/>
    </source>
</evidence>
<dbReference type="GO" id="GO:0016787">
    <property type="term" value="F:hydrolase activity"/>
    <property type="evidence" value="ECO:0007669"/>
    <property type="project" value="UniProtKB-KW"/>
</dbReference>
<comment type="similarity">
    <text evidence="2 7">Belongs to the glycosyl hydrolase 3 family.</text>
</comment>
<reference evidence="10 11" key="1">
    <citation type="submission" date="2023-08" db="EMBL/GenBank/DDBJ databases">
        <authorList>
            <person name="Park J.-S."/>
        </authorList>
    </citation>
    <scope>NUCLEOTIDE SEQUENCE [LARGE SCALE GENOMIC DNA]</scope>
    <source>
        <strain evidence="10 11">2205SS18-9</strain>
    </source>
</reference>
<dbReference type="InterPro" id="IPR036962">
    <property type="entry name" value="Glyco_hydro_3_N_sf"/>
</dbReference>
<dbReference type="PROSITE" id="PS00775">
    <property type="entry name" value="GLYCOSYL_HYDROL_F3"/>
    <property type="match status" value="1"/>
</dbReference>
<feature type="domain" description="Glycoside hydrolase family 3 C-terminal" evidence="9">
    <location>
        <begin position="415"/>
        <end position="618"/>
    </location>
</feature>
<dbReference type="Pfam" id="PF00933">
    <property type="entry name" value="Glyco_hydro_3"/>
    <property type="match status" value="1"/>
</dbReference>
<dbReference type="RefSeq" id="WP_305992852.1">
    <property type="nucleotide sequence ID" value="NZ_JAVAMP010000008.1"/>
</dbReference>
<comment type="caution">
    <text evidence="10">The sequence shown here is derived from an EMBL/GenBank/DDBJ whole genome shotgun (WGS) entry which is preliminary data.</text>
</comment>
<dbReference type="PANTHER" id="PTHR30620">
    <property type="entry name" value="PERIPLASMIC BETA-GLUCOSIDASE-RELATED"/>
    <property type="match status" value="1"/>
</dbReference>
<dbReference type="SUPFAM" id="SSF52279">
    <property type="entry name" value="Beta-D-glucan exohydrolase, C-terminal domain"/>
    <property type="match status" value="1"/>
</dbReference>
<evidence type="ECO:0000256" key="4">
    <source>
        <dbReference type="ARBA" id="ARBA00022729"/>
    </source>
</evidence>
<dbReference type="Proteomes" id="UP001231941">
    <property type="component" value="Unassembled WGS sequence"/>
</dbReference>
<evidence type="ECO:0000256" key="6">
    <source>
        <dbReference type="ARBA" id="ARBA00023295"/>
    </source>
</evidence>
<dbReference type="SUPFAM" id="SSF51445">
    <property type="entry name" value="(Trans)glycosidases"/>
    <property type="match status" value="1"/>
</dbReference>
<dbReference type="InterPro" id="IPR017853">
    <property type="entry name" value="GH"/>
</dbReference>
<comment type="catalytic activity">
    <reaction evidence="1">
        <text>Hydrolysis of terminal, non-reducing beta-D-glucosyl residues with release of beta-D-glucose.</text>
        <dbReference type="EC" id="3.2.1.21"/>
    </reaction>
</comment>
<keyword evidence="4" id="KW-0732">Signal</keyword>
<keyword evidence="6 7" id="KW-0326">Glycosidase</keyword>
<evidence type="ECO:0000256" key="7">
    <source>
        <dbReference type="RuleBase" id="RU361161"/>
    </source>
</evidence>
<keyword evidence="5 7" id="KW-0378">Hydrolase</keyword>
<dbReference type="PRINTS" id="PR00133">
    <property type="entry name" value="GLHYDRLASE3"/>
</dbReference>
<dbReference type="Gene3D" id="3.40.50.1700">
    <property type="entry name" value="Glycoside hydrolase family 3 C-terminal domain"/>
    <property type="match status" value="1"/>
</dbReference>
<evidence type="ECO:0000313" key="10">
    <source>
        <dbReference type="EMBL" id="MDP5275546.1"/>
    </source>
</evidence>
<evidence type="ECO:0000259" key="8">
    <source>
        <dbReference type="Pfam" id="PF00933"/>
    </source>
</evidence>
<gene>
    <name evidence="10" type="ORF">Q5Y73_15660</name>
</gene>
<dbReference type="PANTHER" id="PTHR30620:SF16">
    <property type="entry name" value="LYSOSOMAL BETA GLUCOSIDASE"/>
    <property type="match status" value="1"/>
</dbReference>
<dbReference type="InterPro" id="IPR001764">
    <property type="entry name" value="Glyco_hydro_3_N"/>
</dbReference>